<dbReference type="WBParaSite" id="Csp11.Scaffold630.g21371.t1">
    <property type="protein sequence ID" value="Csp11.Scaffold630.g21371.t1"/>
    <property type="gene ID" value="Csp11.Scaffold630.g21371"/>
</dbReference>
<keyword evidence="2" id="KW-1185">Reference proteome</keyword>
<protein>
    <submittedName>
        <fullName evidence="3">Uncharacterized protein</fullName>
    </submittedName>
</protein>
<feature type="compositionally biased region" description="Low complexity" evidence="1">
    <location>
        <begin position="46"/>
        <end position="57"/>
    </location>
</feature>
<evidence type="ECO:0000256" key="1">
    <source>
        <dbReference type="SAM" id="MobiDB-lite"/>
    </source>
</evidence>
<evidence type="ECO:0000313" key="2">
    <source>
        <dbReference type="Proteomes" id="UP000095282"/>
    </source>
</evidence>
<name>A0A1I7V155_9PELO</name>
<dbReference type="eggNOG" id="KOG4556">
    <property type="taxonomic scope" value="Eukaryota"/>
</dbReference>
<evidence type="ECO:0000313" key="3">
    <source>
        <dbReference type="WBParaSite" id="Csp11.Scaffold630.g21371.t1"/>
    </source>
</evidence>
<accession>A0A1I7V155</accession>
<proteinExistence type="predicted"/>
<dbReference type="AlphaFoldDB" id="A0A1I7V155"/>
<organism evidence="2 3">
    <name type="scientific">Caenorhabditis tropicalis</name>
    <dbReference type="NCBI Taxonomy" id="1561998"/>
    <lineage>
        <taxon>Eukaryota</taxon>
        <taxon>Metazoa</taxon>
        <taxon>Ecdysozoa</taxon>
        <taxon>Nematoda</taxon>
        <taxon>Chromadorea</taxon>
        <taxon>Rhabditida</taxon>
        <taxon>Rhabditina</taxon>
        <taxon>Rhabditomorpha</taxon>
        <taxon>Rhabditoidea</taxon>
        <taxon>Rhabditidae</taxon>
        <taxon>Peloderinae</taxon>
        <taxon>Caenorhabditis</taxon>
    </lineage>
</organism>
<dbReference type="STRING" id="1561998.A0A1I7V155"/>
<sequence length="128" mass="13648">MYERLRSRSSNQSDLLPASTIPLSEYKSKNASQDSVPSMFAPMLDSPSSSASSRSTPPVKPGIQLSASPGIRLSEQLGAKAYKSAFRVQKTENAVISHYHAANEIPLSIDPTVPETGYPVITSGGLLV</sequence>
<feature type="region of interest" description="Disordered" evidence="1">
    <location>
        <begin position="1"/>
        <end position="66"/>
    </location>
</feature>
<reference evidence="3" key="1">
    <citation type="submission" date="2016-11" db="UniProtKB">
        <authorList>
            <consortium name="WormBaseParasite"/>
        </authorList>
    </citation>
    <scope>IDENTIFICATION</scope>
</reference>
<dbReference type="Proteomes" id="UP000095282">
    <property type="component" value="Unplaced"/>
</dbReference>